<reference evidence="8 9" key="1">
    <citation type="submission" date="2024-03" db="EMBL/GenBank/DDBJ databases">
        <title>Community enrichment and isolation of bacterial strains for fucoidan degradation.</title>
        <authorList>
            <person name="Sichert A."/>
        </authorList>
    </citation>
    <scope>NUCLEOTIDE SEQUENCE [LARGE SCALE GENOMIC DNA]</scope>
    <source>
        <strain evidence="8 9">AS62</strain>
    </source>
</reference>
<evidence type="ECO:0000256" key="3">
    <source>
        <dbReference type="ARBA" id="ARBA00022448"/>
    </source>
</evidence>
<dbReference type="Pfam" id="PF01497">
    <property type="entry name" value="Peripla_BP_2"/>
    <property type="match status" value="1"/>
</dbReference>
<dbReference type="InterPro" id="IPR002491">
    <property type="entry name" value="ABC_transptr_periplasmic_BD"/>
</dbReference>
<comment type="similarity">
    <text evidence="2">Belongs to the bacterial solute-binding protein 8 family.</text>
</comment>
<name>A0ABU9T7A1_9HYPH</name>
<evidence type="ECO:0000256" key="4">
    <source>
        <dbReference type="ARBA" id="ARBA00022496"/>
    </source>
</evidence>
<dbReference type="CDD" id="cd01140">
    <property type="entry name" value="FatB"/>
    <property type="match status" value="1"/>
</dbReference>
<keyword evidence="4" id="KW-0408">Iron</keyword>
<evidence type="ECO:0000256" key="5">
    <source>
        <dbReference type="ARBA" id="ARBA00022729"/>
    </source>
</evidence>
<evidence type="ECO:0000259" key="7">
    <source>
        <dbReference type="PROSITE" id="PS50983"/>
    </source>
</evidence>
<dbReference type="EMBL" id="JBBMQO010000004">
    <property type="protein sequence ID" value="MEM5501633.1"/>
    <property type="molecule type" value="Genomic_DNA"/>
</dbReference>
<feature type="domain" description="Fe/B12 periplasmic-binding" evidence="7">
    <location>
        <begin position="42"/>
        <end position="302"/>
    </location>
</feature>
<dbReference type="Gene3D" id="3.40.50.1980">
    <property type="entry name" value="Nitrogenase molybdenum iron protein domain"/>
    <property type="match status" value="2"/>
</dbReference>
<keyword evidence="4" id="KW-0410">Iron transport</keyword>
<organism evidence="8 9">
    <name type="scientific">Ahrensia kielensis</name>
    <dbReference type="NCBI Taxonomy" id="76980"/>
    <lineage>
        <taxon>Bacteria</taxon>
        <taxon>Pseudomonadati</taxon>
        <taxon>Pseudomonadota</taxon>
        <taxon>Alphaproteobacteria</taxon>
        <taxon>Hyphomicrobiales</taxon>
        <taxon>Ahrensiaceae</taxon>
        <taxon>Ahrensia</taxon>
    </lineage>
</organism>
<evidence type="ECO:0000313" key="9">
    <source>
        <dbReference type="Proteomes" id="UP001477870"/>
    </source>
</evidence>
<sequence length="302" mass="31957">MKKILNLFALVGLSLTATCLPALSAEIQTAAGPQSIETTPNKVAVFDIAAIDTLDALGIKIDGVPNNLYLDSLKGKFTSAQQVGTLFEPDLEALNALAPELIIVGGRSSTQIDQTSRIAPSIDMTIWGDDLINQARQRIVDYGTIFGVNDKAQALVAEFDAKIKVAKDAANGKGNALIVMTNGPKISVYGPKSRFGWVHTTLAIPAADENIDAGDHGDAVSFEFIADIDPDWLIVVDRAAAIGSNEQNAKATLDNELIRQTKAWKNGNVIYAPSANVYIAAGGARATMDVFDALAAGFAKDE</sequence>
<protein>
    <submittedName>
        <fullName evidence="8">Siderophore ABC transporter substrate-binding protein</fullName>
    </submittedName>
</protein>
<keyword evidence="3" id="KW-0813">Transport</keyword>
<dbReference type="RefSeq" id="WP_342848095.1">
    <property type="nucleotide sequence ID" value="NZ_JBBMQO010000004.1"/>
</dbReference>
<accession>A0ABU9T7A1</accession>
<evidence type="ECO:0000256" key="6">
    <source>
        <dbReference type="SAM" id="SignalP"/>
    </source>
</evidence>
<dbReference type="InterPro" id="IPR033870">
    <property type="entry name" value="FatB"/>
</dbReference>
<proteinExistence type="inferred from homology"/>
<dbReference type="SUPFAM" id="SSF53807">
    <property type="entry name" value="Helical backbone' metal receptor"/>
    <property type="match status" value="1"/>
</dbReference>
<keyword evidence="9" id="KW-1185">Reference proteome</keyword>
<dbReference type="PROSITE" id="PS50983">
    <property type="entry name" value="FE_B12_PBP"/>
    <property type="match status" value="1"/>
</dbReference>
<dbReference type="InterPro" id="IPR051313">
    <property type="entry name" value="Bact_iron-sidero_bind"/>
</dbReference>
<evidence type="ECO:0000256" key="2">
    <source>
        <dbReference type="ARBA" id="ARBA00008814"/>
    </source>
</evidence>
<evidence type="ECO:0000313" key="8">
    <source>
        <dbReference type="EMBL" id="MEM5501633.1"/>
    </source>
</evidence>
<comment type="subcellular location">
    <subcellularLocation>
        <location evidence="1">Cell envelope</location>
    </subcellularLocation>
</comment>
<evidence type="ECO:0000256" key="1">
    <source>
        <dbReference type="ARBA" id="ARBA00004196"/>
    </source>
</evidence>
<dbReference type="Proteomes" id="UP001477870">
    <property type="component" value="Unassembled WGS sequence"/>
</dbReference>
<dbReference type="PANTHER" id="PTHR30532:SF28">
    <property type="entry name" value="PETROBACTIN-BINDING PROTEIN YCLQ"/>
    <property type="match status" value="1"/>
</dbReference>
<dbReference type="PANTHER" id="PTHR30532">
    <property type="entry name" value="IRON III DICITRATE-BINDING PERIPLASMIC PROTEIN"/>
    <property type="match status" value="1"/>
</dbReference>
<keyword evidence="4" id="KW-0406">Ion transport</keyword>
<comment type="caution">
    <text evidence="8">The sequence shown here is derived from an EMBL/GenBank/DDBJ whole genome shotgun (WGS) entry which is preliminary data.</text>
</comment>
<gene>
    <name evidence="8" type="ORF">WNY59_08535</name>
</gene>
<keyword evidence="5 6" id="KW-0732">Signal</keyword>
<feature type="chain" id="PRO_5046435105" evidence="6">
    <location>
        <begin position="25"/>
        <end position="302"/>
    </location>
</feature>
<feature type="signal peptide" evidence="6">
    <location>
        <begin position="1"/>
        <end position="24"/>
    </location>
</feature>